<dbReference type="RefSeq" id="WP_185029408.1">
    <property type="nucleotide sequence ID" value="NZ_JACHMQ010000001.1"/>
</dbReference>
<feature type="domain" description="FAD-binding" evidence="1">
    <location>
        <begin position="4"/>
        <end position="315"/>
    </location>
</feature>
<keyword evidence="3" id="KW-1185">Reference proteome</keyword>
<proteinExistence type="predicted"/>
<dbReference type="PANTHER" id="PTHR46865">
    <property type="entry name" value="OXIDOREDUCTASE-RELATED"/>
    <property type="match status" value="1"/>
</dbReference>
<dbReference type="EMBL" id="JACHMQ010000001">
    <property type="protein sequence ID" value="MBB6398456.1"/>
    <property type="molecule type" value="Genomic_DNA"/>
</dbReference>
<dbReference type="Gene3D" id="3.50.50.60">
    <property type="entry name" value="FAD/NAD(P)-binding domain"/>
    <property type="match status" value="1"/>
</dbReference>
<comment type="caution">
    <text evidence="2">The sequence shown here is derived from an EMBL/GenBank/DDBJ whole genome shotgun (WGS) entry which is preliminary data.</text>
</comment>
<organism evidence="2 3">
    <name type="scientific">Actinomadura coerulea</name>
    <dbReference type="NCBI Taxonomy" id="46159"/>
    <lineage>
        <taxon>Bacteria</taxon>
        <taxon>Bacillati</taxon>
        <taxon>Actinomycetota</taxon>
        <taxon>Actinomycetes</taxon>
        <taxon>Streptosporangiales</taxon>
        <taxon>Thermomonosporaceae</taxon>
        <taxon>Actinomadura</taxon>
    </lineage>
</organism>
<dbReference type="Proteomes" id="UP000546324">
    <property type="component" value="Unassembled WGS sequence"/>
</dbReference>
<evidence type="ECO:0000259" key="1">
    <source>
        <dbReference type="Pfam" id="PF01494"/>
    </source>
</evidence>
<dbReference type="InterPro" id="IPR002938">
    <property type="entry name" value="FAD-bd"/>
</dbReference>
<dbReference type="AlphaFoldDB" id="A0A7X0G513"/>
<accession>A0A7X0G513</accession>
<dbReference type="PANTHER" id="PTHR46865:SF2">
    <property type="entry name" value="MONOOXYGENASE"/>
    <property type="match status" value="1"/>
</dbReference>
<dbReference type="InterPro" id="IPR051704">
    <property type="entry name" value="FAD_aromatic-hydroxylase"/>
</dbReference>
<protein>
    <submittedName>
        <fullName evidence="2">2-polyprenyl-6-methoxyphenol hydroxylase-like FAD-dependent oxidoreductase</fullName>
    </submittedName>
</protein>
<evidence type="ECO:0000313" key="3">
    <source>
        <dbReference type="Proteomes" id="UP000546324"/>
    </source>
</evidence>
<dbReference type="Pfam" id="PF01494">
    <property type="entry name" value="FAD_binding_3"/>
    <property type="match status" value="1"/>
</dbReference>
<reference evidence="2 3" key="1">
    <citation type="submission" date="2020-08" db="EMBL/GenBank/DDBJ databases">
        <title>Sequencing the genomes of 1000 actinobacteria strains.</title>
        <authorList>
            <person name="Klenk H.-P."/>
        </authorList>
    </citation>
    <scope>NUCLEOTIDE SEQUENCE [LARGE SCALE GENOMIC DNA]</scope>
    <source>
        <strain evidence="2 3">DSM 43675</strain>
    </source>
</reference>
<sequence>MSKSVLISGASIAGPSLAYWLARYGYDVTVVERAEAIRPGGQAVDFRGEVHMRVLEKMGVLDEIRRRQTHGGALDLIDAEGRTRVALPDSFTGGDVEIHRGDLAELLYELTRDSARYVFGDSIASMTETADGVHVTFERGAPRTFDLVVGADGLHSNVRRLAFGDEARFVRDSGYHVAIFEAPNRLGIGTGKLYSEVGRGVSVYPTRGGTGANVMCVFADDELEPHRRDQEAQKRALAEKFAGMGWHAGALMRDMWDAPYFYCDSISIVRMDAWTKGRVALLGDAGYGATCGGMGTGLAVVCAYVLAGELAAADGDHRAAFPAYEERVKKFTTACQRVAGGVGPFFAPKNERALRRRTTVYRLLTAGPFIKLLNKLTTQAATAIKLREYPEPRRAPHTV</sequence>
<name>A0A7X0G513_9ACTN</name>
<dbReference type="GO" id="GO:0071949">
    <property type="term" value="F:FAD binding"/>
    <property type="evidence" value="ECO:0007669"/>
    <property type="project" value="InterPro"/>
</dbReference>
<evidence type="ECO:0000313" key="2">
    <source>
        <dbReference type="EMBL" id="MBB6398456.1"/>
    </source>
</evidence>
<dbReference type="InterPro" id="IPR036188">
    <property type="entry name" value="FAD/NAD-bd_sf"/>
</dbReference>
<dbReference type="SUPFAM" id="SSF51905">
    <property type="entry name" value="FAD/NAD(P)-binding domain"/>
    <property type="match status" value="1"/>
</dbReference>
<gene>
    <name evidence="2" type="ORF">BKA00_005370</name>
</gene>
<dbReference type="Gene3D" id="3.30.9.10">
    <property type="entry name" value="D-Amino Acid Oxidase, subunit A, domain 2"/>
    <property type="match status" value="1"/>
</dbReference>
<dbReference type="PRINTS" id="PR00420">
    <property type="entry name" value="RNGMNOXGNASE"/>
</dbReference>